<accession>A0A2W1L9K0</accession>
<dbReference type="OrthoDB" id="2888644at2"/>
<comment type="caution">
    <text evidence="1">The sequence shown here is derived from an EMBL/GenBank/DDBJ whole genome shotgun (WGS) entry which is preliminary data.</text>
</comment>
<name>A0A2W1L9K0_9BACL</name>
<dbReference type="RefSeq" id="WP_111147213.1">
    <property type="nucleotide sequence ID" value="NZ_QKRB01000044.1"/>
</dbReference>
<organism evidence="1 2">
    <name type="scientific">Paenibacillus sambharensis</name>
    <dbReference type="NCBI Taxonomy" id="1803190"/>
    <lineage>
        <taxon>Bacteria</taxon>
        <taxon>Bacillati</taxon>
        <taxon>Bacillota</taxon>
        <taxon>Bacilli</taxon>
        <taxon>Bacillales</taxon>
        <taxon>Paenibacillaceae</taxon>
        <taxon>Paenibacillus</taxon>
    </lineage>
</organism>
<reference evidence="1 2" key="1">
    <citation type="submission" date="2018-06" db="EMBL/GenBank/DDBJ databases">
        <title>Paenibacillus imtechensis sp. nov.</title>
        <authorList>
            <person name="Pinnaka A.K."/>
            <person name="Singh H."/>
            <person name="Kaur M."/>
        </authorList>
    </citation>
    <scope>NUCLEOTIDE SEQUENCE [LARGE SCALE GENOMIC DNA]</scope>
    <source>
        <strain evidence="1 2">SMB1</strain>
    </source>
</reference>
<evidence type="ECO:0000313" key="2">
    <source>
        <dbReference type="Proteomes" id="UP000249522"/>
    </source>
</evidence>
<proteinExistence type="predicted"/>
<sequence>MPSEYTLNMCFIRPAGDAAGFHHEIEQEMTRLFHKGVRWSAERKLQDELDIAVVEVNGLTHLNTEEEVLGSLEDRMDSDCWEWLGGFELHVIPKIDAGACRLKVRRT</sequence>
<dbReference type="EMBL" id="QKRB01000044">
    <property type="protein sequence ID" value="PZD95583.1"/>
    <property type="molecule type" value="Genomic_DNA"/>
</dbReference>
<keyword evidence="2" id="KW-1185">Reference proteome</keyword>
<evidence type="ECO:0000313" key="1">
    <source>
        <dbReference type="EMBL" id="PZD95583.1"/>
    </source>
</evidence>
<protein>
    <submittedName>
        <fullName evidence="1">Uncharacterized protein</fullName>
    </submittedName>
</protein>
<dbReference type="AlphaFoldDB" id="A0A2W1L9K0"/>
<dbReference type="Proteomes" id="UP000249522">
    <property type="component" value="Unassembled WGS sequence"/>
</dbReference>
<gene>
    <name evidence="1" type="ORF">DNH61_13735</name>
</gene>